<proteinExistence type="predicted"/>
<dbReference type="Proteomes" id="UP000652761">
    <property type="component" value="Unassembled WGS sequence"/>
</dbReference>
<dbReference type="AlphaFoldDB" id="A0A843W9P1"/>
<name>A0A843W9P1_COLES</name>
<keyword evidence="2" id="KW-1185">Reference proteome</keyword>
<accession>A0A843W9P1</accession>
<organism evidence="1 2">
    <name type="scientific">Colocasia esculenta</name>
    <name type="common">Wild taro</name>
    <name type="synonym">Arum esculentum</name>
    <dbReference type="NCBI Taxonomy" id="4460"/>
    <lineage>
        <taxon>Eukaryota</taxon>
        <taxon>Viridiplantae</taxon>
        <taxon>Streptophyta</taxon>
        <taxon>Embryophyta</taxon>
        <taxon>Tracheophyta</taxon>
        <taxon>Spermatophyta</taxon>
        <taxon>Magnoliopsida</taxon>
        <taxon>Liliopsida</taxon>
        <taxon>Araceae</taxon>
        <taxon>Aroideae</taxon>
        <taxon>Colocasieae</taxon>
        <taxon>Colocasia</taxon>
    </lineage>
</organism>
<comment type="caution">
    <text evidence="1">The sequence shown here is derived from an EMBL/GenBank/DDBJ whole genome shotgun (WGS) entry which is preliminary data.</text>
</comment>
<dbReference type="InterPro" id="IPR004252">
    <property type="entry name" value="Probable_transposase_24"/>
</dbReference>
<protein>
    <submittedName>
        <fullName evidence="1">Uncharacterized protein</fullName>
    </submittedName>
</protein>
<gene>
    <name evidence="1" type="ORF">Taro_036897</name>
</gene>
<dbReference type="Pfam" id="PF03004">
    <property type="entry name" value="Transposase_24"/>
    <property type="match status" value="1"/>
</dbReference>
<reference evidence="1" key="1">
    <citation type="submission" date="2017-07" db="EMBL/GenBank/DDBJ databases">
        <title>Taro Niue Genome Assembly and Annotation.</title>
        <authorList>
            <person name="Atibalentja N."/>
            <person name="Keating K."/>
            <person name="Fields C.J."/>
        </authorList>
    </citation>
    <scope>NUCLEOTIDE SEQUENCE</scope>
    <source>
        <strain evidence="1">Niue_2</strain>
        <tissue evidence="1">Leaf</tissue>
    </source>
</reference>
<dbReference type="OrthoDB" id="1112515at2759"/>
<dbReference type="EMBL" id="NMUH01003156">
    <property type="protein sequence ID" value="MQM04107.1"/>
    <property type="molecule type" value="Genomic_DNA"/>
</dbReference>
<evidence type="ECO:0000313" key="2">
    <source>
        <dbReference type="Proteomes" id="UP000652761"/>
    </source>
</evidence>
<evidence type="ECO:0000313" key="1">
    <source>
        <dbReference type="EMBL" id="MQM04107.1"/>
    </source>
</evidence>
<sequence length="195" mass="21723">MKVNRAANLEANKYTIGFVSFATHQCRSEKEIKWPPTFQEVFDKTHKKKGTNQYIRDRDQEVASYSQQMIEKYTGEEEEPQLDFEVWVAASSAPKKGHVYDFGHSMNMSRVLFVASSSGSQVTSAFTTPGAPGTAPSDVMGFIRDEISSFEFHLVHMMHAQVSDAIQVQLSQALSQALSHAFFQANIPPQAAPST</sequence>